<dbReference type="Gene3D" id="2.130.10.10">
    <property type="entry name" value="YVTN repeat-like/Quinoprotein amine dehydrogenase"/>
    <property type="match status" value="2"/>
</dbReference>
<feature type="domain" description="IFT80/172/WDR35 TPR" evidence="6">
    <location>
        <begin position="620"/>
        <end position="747"/>
    </location>
</feature>
<evidence type="ECO:0000259" key="6">
    <source>
        <dbReference type="Pfam" id="PF23387"/>
    </source>
</evidence>
<feature type="repeat" description="WD" evidence="4">
    <location>
        <begin position="189"/>
        <end position="230"/>
    </location>
</feature>
<keyword evidence="4" id="KW-0853">WD repeat</keyword>
<dbReference type="PANTHER" id="PTHR24098:SF0">
    <property type="entry name" value="OUTER SEGMENT 5"/>
    <property type="match status" value="1"/>
</dbReference>
<dbReference type="Pfam" id="PF23387">
    <property type="entry name" value="TPR_IFT80_172"/>
    <property type="match status" value="1"/>
</dbReference>
<feature type="domain" description="IFT80 second beta-propeller" evidence="5">
    <location>
        <begin position="305"/>
        <end position="589"/>
    </location>
</feature>
<sequence>MRFKISVQSSSGHKNLVTCVAWSSAEEIFSCGEDHLLICWYLESGNAHSTVITEFPSDFFPTSMQWHPRPNHLVTASKKQSLDVLLITTADGRFHLVSKNGRIEKSIEAHKGAATIGKWSTDGSVLLTAGEDGLIKVWSRSGMLRSVIIRGNSSILTSDWSPDCSKILYSQGGHLFFQSLNSNSKPYKWYAHEGLVLTVCWNHSHGFIISGGEDCRYKVWDSNGNQIYSSSPSDYPITAVNWCSSGDYFAIGSYNMIKLCDKTGWSHSLERINAGSVYSIAWSSDGTQVAMTCGSNILTGHIIGKRLEWNNYEATLIKKEVLEIREVGNEIHEMIEISDRVVQLAFGFDHLIVITPVQCHIYSVTNWNTPAIFDLKSSSVSAVVLANKHFLLMEWNSITLYNYQGRLLGVPKWKGMTQEPLYPPCISLCVDTLVIRDQKNEKLLHVLEISYNKPIVESQSHTHPQNITQLALNHIGSSSDRQLALIDITKDLYLISIRATGYRRACKIAGMAQNMTWAIDANVLAAMLDATLSVWLCPNCVHYSDRKIIRRTRIDKESSEFGKQPTIISAYNGMVNIRRGDGALVSSQFYTFFTSLHQLILHKKWKESLSLCRIAQNEILWTCMAIMATDNKELNVAEEAYAAIRRYDKVHYVRYIKNLPKMTERYAEMTLLSGDLLAAEGILLQNGLIEEAITLNIKVYNWNRALELAIRHKKQIEEVLNARKDYLKTLKKEETNSSYIAAINNISTSLVQQAPTSIE</sequence>
<dbReference type="InterPro" id="IPR001680">
    <property type="entry name" value="WD40_rpt"/>
</dbReference>
<dbReference type="SMART" id="SM00320">
    <property type="entry name" value="WD40"/>
    <property type="match status" value="5"/>
</dbReference>
<proteinExistence type="predicted"/>
<feature type="repeat" description="WD" evidence="4">
    <location>
        <begin position="107"/>
        <end position="139"/>
    </location>
</feature>
<evidence type="ECO:0000256" key="1">
    <source>
        <dbReference type="ARBA" id="ARBA00004138"/>
    </source>
</evidence>
<evidence type="ECO:0000259" key="5">
    <source>
        <dbReference type="Pfam" id="PF23335"/>
    </source>
</evidence>
<dbReference type="Gene3D" id="1.25.40.470">
    <property type="match status" value="1"/>
</dbReference>
<protein>
    <submittedName>
        <fullName evidence="8">Intraflagellar transport protein 80 homolog isoform X1</fullName>
    </submittedName>
</protein>
<organism evidence="7 8">
    <name type="scientific">Polistes dominula</name>
    <name type="common">European paper wasp</name>
    <name type="synonym">Vespa dominula</name>
    <dbReference type="NCBI Taxonomy" id="743375"/>
    <lineage>
        <taxon>Eukaryota</taxon>
        <taxon>Metazoa</taxon>
        <taxon>Ecdysozoa</taxon>
        <taxon>Arthropoda</taxon>
        <taxon>Hexapoda</taxon>
        <taxon>Insecta</taxon>
        <taxon>Pterygota</taxon>
        <taxon>Neoptera</taxon>
        <taxon>Endopterygota</taxon>
        <taxon>Hymenoptera</taxon>
        <taxon>Apocrita</taxon>
        <taxon>Aculeata</taxon>
        <taxon>Vespoidea</taxon>
        <taxon>Vespidae</taxon>
        <taxon>Polistinae</taxon>
        <taxon>Polistini</taxon>
        <taxon>Polistes</taxon>
    </lineage>
</organism>
<dbReference type="RefSeq" id="XP_015189157.1">
    <property type="nucleotide sequence ID" value="XM_015333671.1"/>
</dbReference>
<keyword evidence="3" id="KW-0966">Cell projection</keyword>
<name>A0ABM1J9L9_POLDO</name>
<dbReference type="GeneID" id="107073164"/>
<evidence type="ECO:0000256" key="2">
    <source>
        <dbReference type="ARBA" id="ARBA00023069"/>
    </source>
</evidence>
<dbReference type="PANTHER" id="PTHR24098">
    <property type="entry name" value="OUTER SEGMENT 5"/>
    <property type="match status" value="1"/>
</dbReference>
<dbReference type="InterPro" id="IPR015943">
    <property type="entry name" value="WD40/YVTN_repeat-like_dom_sf"/>
</dbReference>
<dbReference type="Proteomes" id="UP000694924">
    <property type="component" value="Unplaced"/>
</dbReference>
<keyword evidence="2" id="KW-0969">Cilium</keyword>
<comment type="subcellular location">
    <subcellularLocation>
        <location evidence="1">Cell projection</location>
        <location evidence="1">Cilium</location>
    </subcellularLocation>
</comment>
<dbReference type="PROSITE" id="PS50082">
    <property type="entry name" value="WD_REPEATS_2"/>
    <property type="match status" value="2"/>
</dbReference>
<reference evidence="8" key="1">
    <citation type="submission" date="2025-08" db="UniProtKB">
        <authorList>
            <consortium name="RefSeq"/>
        </authorList>
    </citation>
    <scope>IDENTIFICATION</scope>
</reference>
<gene>
    <name evidence="8" type="primary">LOC107073164</name>
</gene>
<evidence type="ECO:0000313" key="8">
    <source>
        <dbReference type="RefSeq" id="XP_015189157.1"/>
    </source>
</evidence>
<dbReference type="InterPro" id="IPR056456">
    <property type="entry name" value="Beta-prop_IFT80_2nd"/>
</dbReference>
<dbReference type="Pfam" id="PF00400">
    <property type="entry name" value="WD40"/>
    <property type="match status" value="3"/>
</dbReference>
<evidence type="ECO:0000313" key="7">
    <source>
        <dbReference type="Proteomes" id="UP000694924"/>
    </source>
</evidence>
<dbReference type="InterPro" id="IPR036322">
    <property type="entry name" value="WD40_repeat_dom_sf"/>
</dbReference>
<accession>A0ABM1J9L9</accession>
<keyword evidence="7" id="KW-1185">Reference proteome</keyword>
<evidence type="ECO:0000256" key="4">
    <source>
        <dbReference type="PROSITE-ProRule" id="PRU00221"/>
    </source>
</evidence>
<dbReference type="PROSITE" id="PS50294">
    <property type="entry name" value="WD_REPEATS_REGION"/>
    <property type="match status" value="2"/>
</dbReference>
<evidence type="ECO:0000256" key="3">
    <source>
        <dbReference type="ARBA" id="ARBA00023273"/>
    </source>
</evidence>
<dbReference type="InterPro" id="IPR056157">
    <property type="entry name" value="TPR_IFT80_172_dom"/>
</dbReference>
<dbReference type="Pfam" id="PF23335">
    <property type="entry name" value="Beta-prop_IFT80_2nd"/>
    <property type="match status" value="1"/>
</dbReference>
<dbReference type="SUPFAM" id="SSF50978">
    <property type="entry name" value="WD40 repeat-like"/>
    <property type="match status" value="2"/>
</dbReference>